<dbReference type="RefSeq" id="WP_072596663.1">
    <property type="nucleotide sequence ID" value="NZ_CP018221.1"/>
</dbReference>
<evidence type="ECO:0000256" key="4">
    <source>
        <dbReference type="ARBA" id="ARBA00022485"/>
    </source>
</evidence>
<dbReference type="SUPFAM" id="SSF142754">
    <property type="entry name" value="NadA-like"/>
    <property type="match status" value="1"/>
</dbReference>
<dbReference type="Gene3D" id="3.40.50.10800">
    <property type="entry name" value="NadA-like"/>
    <property type="match status" value="3"/>
</dbReference>
<dbReference type="NCBIfam" id="NF006878">
    <property type="entry name" value="PRK09375.1-2"/>
    <property type="match status" value="1"/>
</dbReference>
<reference evidence="14" key="1">
    <citation type="submission" date="2016-11" db="EMBL/GenBank/DDBJ databases">
        <title>Complete Genome Sequence of alachlor-degrading Sphingomonas sp. strain JJ-A5.</title>
        <authorList>
            <person name="Lee H."/>
            <person name="Ka J.-O."/>
        </authorList>
    </citation>
    <scope>NUCLEOTIDE SEQUENCE [LARGE SCALE GENOMIC DNA]</scope>
    <source>
        <strain evidence="14">JJ-A5</strain>
    </source>
</reference>
<dbReference type="FunFam" id="3.40.50.10800:FF:000001">
    <property type="entry name" value="Quinolinate synthase A"/>
    <property type="match status" value="1"/>
</dbReference>
<dbReference type="GO" id="GO:0034628">
    <property type="term" value="P:'de novo' NAD+ biosynthetic process from L-aspartate"/>
    <property type="evidence" value="ECO:0007669"/>
    <property type="project" value="TreeGrafter"/>
</dbReference>
<evidence type="ECO:0000256" key="8">
    <source>
        <dbReference type="ARBA" id="ARBA00023004"/>
    </source>
</evidence>
<evidence type="ECO:0000256" key="5">
    <source>
        <dbReference type="ARBA" id="ARBA00022642"/>
    </source>
</evidence>
<keyword evidence="14" id="KW-1185">Reference proteome</keyword>
<keyword evidence="9 12" id="KW-0411">Iron-sulfur</keyword>
<gene>
    <name evidence="12" type="primary">nadA</name>
    <name evidence="13" type="ORF">BSL82_07145</name>
</gene>
<feature type="binding site" evidence="12">
    <location>
        <position position="35"/>
    </location>
    <ligand>
        <name>iminosuccinate</name>
        <dbReference type="ChEBI" id="CHEBI:77875"/>
    </ligand>
</feature>
<evidence type="ECO:0000256" key="11">
    <source>
        <dbReference type="ARBA" id="ARBA00073059"/>
    </source>
</evidence>
<keyword evidence="8 12" id="KW-0408">Iron</keyword>
<feature type="binding site" evidence="12">
    <location>
        <begin position="123"/>
        <end position="125"/>
    </location>
    <ligand>
        <name>iminosuccinate</name>
        <dbReference type="ChEBI" id="CHEBI:77875"/>
    </ligand>
</feature>
<evidence type="ECO:0000256" key="3">
    <source>
        <dbReference type="ARBA" id="ARBA00012669"/>
    </source>
</evidence>
<evidence type="ECO:0000256" key="2">
    <source>
        <dbReference type="ARBA" id="ARBA00005065"/>
    </source>
</evidence>
<keyword evidence="12" id="KW-0963">Cytoplasm</keyword>
<dbReference type="Proteomes" id="UP000182063">
    <property type="component" value="Chromosome"/>
</dbReference>
<dbReference type="STRING" id="1921510.BSL82_07145"/>
<dbReference type="EC" id="2.5.1.72" evidence="3 12"/>
<comment type="catalytic activity">
    <reaction evidence="10">
        <text>iminosuccinate + dihydroxyacetone phosphate = quinolinate + phosphate + 2 H2O + H(+)</text>
        <dbReference type="Rhea" id="RHEA:25888"/>
        <dbReference type="ChEBI" id="CHEBI:15377"/>
        <dbReference type="ChEBI" id="CHEBI:15378"/>
        <dbReference type="ChEBI" id="CHEBI:29959"/>
        <dbReference type="ChEBI" id="CHEBI:43474"/>
        <dbReference type="ChEBI" id="CHEBI:57642"/>
        <dbReference type="ChEBI" id="CHEBI:77875"/>
        <dbReference type="EC" id="2.5.1.72"/>
    </reaction>
    <physiologicalReaction direction="left-to-right" evidence="10">
        <dbReference type="Rhea" id="RHEA:25889"/>
    </physiologicalReaction>
</comment>
<name>A0A1L3ZTZ0_9SPHN</name>
<evidence type="ECO:0000313" key="14">
    <source>
        <dbReference type="Proteomes" id="UP000182063"/>
    </source>
</evidence>
<dbReference type="OrthoDB" id="9801204at2"/>
<proteinExistence type="inferred from homology"/>
<evidence type="ECO:0000256" key="9">
    <source>
        <dbReference type="ARBA" id="ARBA00023014"/>
    </source>
</evidence>
<evidence type="ECO:0000256" key="7">
    <source>
        <dbReference type="ARBA" id="ARBA00022723"/>
    </source>
</evidence>
<dbReference type="PANTHER" id="PTHR30573">
    <property type="entry name" value="QUINOLINATE SYNTHETASE A"/>
    <property type="match status" value="1"/>
</dbReference>
<comment type="cofactor">
    <cofactor evidence="12">
        <name>[4Fe-4S] cluster</name>
        <dbReference type="ChEBI" id="CHEBI:49883"/>
    </cofactor>
    <text evidence="12">Binds 1 [4Fe-4S] cluster per subunit.</text>
</comment>
<dbReference type="NCBIfam" id="TIGR00550">
    <property type="entry name" value="nadA"/>
    <property type="match status" value="1"/>
</dbReference>
<comment type="similarity">
    <text evidence="12">Belongs to the quinolinate synthase family. Type 2 subfamily.</text>
</comment>
<dbReference type="PANTHER" id="PTHR30573:SF0">
    <property type="entry name" value="QUINOLINATE SYNTHASE, CHLOROPLASTIC"/>
    <property type="match status" value="1"/>
</dbReference>
<dbReference type="GO" id="GO:0008987">
    <property type="term" value="F:quinolinate synthetase A activity"/>
    <property type="evidence" value="ECO:0007669"/>
    <property type="project" value="UniProtKB-UniRule"/>
</dbReference>
<dbReference type="KEGG" id="sphj:BSL82_07145"/>
<dbReference type="InterPro" id="IPR036094">
    <property type="entry name" value="NadA_sf"/>
</dbReference>
<comment type="function">
    <text evidence="1 12">Catalyzes the condensation of iminoaspartate with dihydroxyacetone phosphate to form quinolinate.</text>
</comment>
<dbReference type="InterPro" id="IPR023066">
    <property type="entry name" value="Quinolinate_synth_type2"/>
</dbReference>
<comment type="subcellular location">
    <subcellularLocation>
        <location evidence="12">Cytoplasm</location>
    </subcellularLocation>
</comment>
<feature type="binding site" evidence="12">
    <location>
        <begin position="209"/>
        <end position="211"/>
    </location>
    <ligand>
        <name>iminosuccinate</name>
        <dbReference type="ChEBI" id="CHEBI:77875"/>
    </ligand>
</feature>
<dbReference type="GO" id="GO:0046872">
    <property type="term" value="F:metal ion binding"/>
    <property type="evidence" value="ECO:0007669"/>
    <property type="project" value="UniProtKB-KW"/>
</dbReference>
<dbReference type="GO" id="GO:0005829">
    <property type="term" value="C:cytosol"/>
    <property type="evidence" value="ECO:0007669"/>
    <property type="project" value="TreeGrafter"/>
</dbReference>
<evidence type="ECO:0000313" key="13">
    <source>
        <dbReference type="EMBL" id="API59111.1"/>
    </source>
</evidence>
<keyword evidence="6 12" id="KW-0808">Transferase</keyword>
<feature type="binding site" evidence="12">
    <location>
        <position position="97"/>
    </location>
    <ligand>
        <name>[4Fe-4S] cluster</name>
        <dbReference type="ChEBI" id="CHEBI:49883"/>
    </ligand>
</feature>
<dbReference type="InterPro" id="IPR003473">
    <property type="entry name" value="NadA"/>
</dbReference>
<feature type="binding site" evidence="12">
    <location>
        <position position="183"/>
    </location>
    <ligand>
        <name>[4Fe-4S] cluster</name>
        <dbReference type="ChEBI" id="CHEBI:49883"/>
    </ligand>
</feature>
<evidence type="ECO:0000256" key="1">
    <source>
        <dbReference type="ARBA" id="ARBA00003791"/>
    </source>
</evidence>
<evidence type="ECO:0000256" key="10">
    <source>
        <dbReference type="ARBA" id="ARBA00050125"/>
    </source>
</evidence>
<keyword evidence="5 12" id="KW-0662">Pyridine nucleotide biosynthesis</keyword>
<dbReference type="GO" id="GO:0051539">
    <property type="term" value="F:4 iron, 4 sulfur cluster binding"/>
    <property type="evidence" value="ECO:0007669"/>
    <property type="project" value="UniProtKB-KW"/>
</dbReference>
<accession>A0A1L3ZTZ0</accession>
<organism evidence="13 14">
    <name type="scientific">Tardibacter chloracetimidivorans</name>
    <dbReference type="NCBI Taxonomy" id="1921510"/>
    <lineage>
        <taxon>Bacteria</taxon>
        <taxon>Pseudomonadati</taxon>
        <taxon>Pseudomonadota</taxon>
        <taxon>Alphaproteobacteria</taxon>
        <taxon>Sphingomonadales</taxon>
        <taxon>Sphingomonadaceae</taxon>
        <taxon>Tardibacter</taxon>
    </lineage>
</organism>
<comment type="pathway">
    <text evidence="2 12">Cofactor biosynthesis; NAD(+) biosynthesis; quinolinate from iminoaspartate: step 1/1.</text>
</comment>
<evidence type="ECO:0000256" key="6">
    <source>
        <dbReference type="ARBA" id="ARBA00022679"/>
    </source>
</evidence>
<feature type="binding site" evidence="12">
    <location>
        <position position="277"/>
    </location>
    <ligand>
        <name>[4Fe-4S] cluster</name>
        <dbReference type="ChEBI" id="CHEBI:49883"/>
    </ligand>
</feature>
<dbReference type="UniPathway" id="UPA00253">
    <property type="reaction ID" value="UER00327"/>
</dbReference>
<evidence type="ECO:0000256" key="12">
    <source>
        <dbReference type="HAMAP-Rule" id="MF_00568"/>
    </source>
</evidence>
<feature type="binding site" evidence="12">
    <location>
        <position position="226"/>
    </location>
    <ligand>
        <name>iminosuccinate</name>
        <dbReference type="ChEBI" id="CHEBI:77875"/>
    </ligand>
</feature>
<keyword evidence="4 12" id="KW-0004">4Fe-4S</keyword>
<feature type="binding site" evidence="12">
    <location>
        <position position="52"/>
    </location>
    <ligand>
        <name>iminosuccinate</name>
        <dbReference type="ChEBI" id="CHEBI:77875"/>
    </ligand>
</feature>
<protein>
    <recommendedName>
        <fullName evidence="11 12">Quinolinate synthase</fullName>
        <ecNumber evidence="3 12">2.5.1.72</ecNumber>
    </recommendedName>
</protein>
<dbReference type="EMBL" id="CP018221">
    <property type="protein sequence ID" value="API59111.1"/>
    <property type="molecule type" value="Genomic_DNA"/>
</dbReference>
<dbReference type="AlphaFoldDB" id="A0A1L3ZTZ0"/>
<dbReference type="Pfam" id="PF02445">
    <property type="entry name" value="NadA"/>
    <property type="match status" value="1"/>
</dbReference>
<sequence length="337" mass="36430">MDARLNMLGGELAGLDLRAEIDRLRKERNAVILAHYYQDPVIQDLADFVGDSLDLSRKAAATDAEVIAFCGVRFMAEVAKILSPQKTVVLPDMAAGCSLEDSCPPDQFARFRAQHPDHIALSYINCSAAVKALSDIIVTSSSAEKIISQLPRDQKIIFGPDRHLGAYLNRVTGRGMLLWPGACIVHEAFSETELLKLKAQHPDAPVAAHPECPGHIVEHADHVGSTSSILSFALASPATTIIVATEPHIIHQMQKAAPHKEFIGAPGADGNCNCNMCPYMALNTLEKLYLSLRDLTPRIEIGEDMRLKALKPLERMLEMSGGTVGQGDVGKPKVTGG</sequence>
<dbReference type="HAMAP" id="MF_00568">
    <property type="entry name" value="NadA_type2"/>
    <property type="match status" value="1"/>
</dbReference>
<keyword evidence="7 12" id="KW-0479">Metal-binding</keyword>
<feature type="binding site" evidence="12">
    <location>
        <position position="140"/>
    </location>
    <ligand>
        <name>iminosuccinate</name>
        <dbReference type="ChEBI" id="CHEBI:77875"/>
    </ligand>
</feature>